<feature type="region of interest" description="Disordered" evidence="1">
    <location>
        <begin position="565"/>
        <end position="594"/>
    </location>
</feature>
<feature type="region of interest" description="Disordered" evidence="1">
    <location>
        <begin position="1"/>
        <end position="68"/>
    </location>
</feature>
<feature type="compositionally biased region" description="Low complexity" evidence="1">
    <location>
        <begin position="976"/>
        <end position="985"/>
    </location>
</feature>
<feature type="compositionally biased region" description="Low complexity" evidence="1">
    <location>
        <begin position="996"/>
        <end position="1025"/>
    </location>
</feature>
<feature type="compositionally biased region" description="Low complexity" evidence="1">
    <location>
        <begin position="463"/>
        <end position="474"/>
    </location>
</feature>
<feature type="compositionally biased region" description="Low complexity" evidence="1">
    <location>
        <begin position="870"/>
        <end position="946"/>
    </location>
</feature>
<feature type="compositionally biased region" description="Low complexity" evidence="1">
    <location>
        <begin position="116"/>
        <end position="130"/>
    </location>
</feature>
<gene>
    <name evidence="3" type="primary">LOC116958337</name>
</gene>
<keyword evidence="2" id="KW-1185">Reference proteome</keyword>
<feature type="compositionally biased region" description="Pro residues" evidence="1">
    <location>
        <begin position="746"/>
        <end position="755"/>
    </location>
</feature>
<evidence type="ECO:0000256" key="1">
    <source>
        <dbReference type="SAM" id="MobiDB-lite"/>
    </source>
</evidence>
<dbReference type="KEGG" id="pmrn:116958337"/>
<dbReference type="RefSeq" id="XP_032836783.1">
    <property type="nucleotide sequence ID" value="XM_032980892.1"/>
</dbReference>
<evidence type="ECO:0000313" key="3">
    <source>
        <dbReference type="RefSeq" id="XP_032836783.1"/>
    </source>
</evidence>
<feature type="compositionally biased region" description="Basic and acidic residues" evidence="1">
    <location>
        <begin position="253"/>
        <end position="266"/>
    </location>
</feature>
<proteinExistence type="predicted"/>
<dbReference type="Proteomes" id="UP001318040">
    <property type="component" value="Chromosome 76"/>
</dbReference>
<name>A0AAJ7XKM5_PETMA</name>
<reference evidence="3" key="1">
    <citation type="submission" date="2025-08" db="UniProtKB">
        <authorList>
            <consortium name="RefSeq"/>
        </authorList>
    </citation>
    <scope>IDENTIFICATION</scope>
    <source>
        <tissue evidence="3">Sperm</tissue>
    </source>
</reference>
<dbReference type="AlphaFoldDB" id="A0AAJ7XKM5"/>
<protein>
    <submittedName>
        <fullName evidence="3">Uncharacterized protein LOC116958337</fullName>
    </submittedName>
</protein>
<feature type="region of interest" description="Disordered" evidence="1">
    <location>
        <begin position="109"/>
        <end position="137"/>
    </location>
</feature>
<feature type="region of interest" description="Disordered" evidence="1">
    <location>
        <begin position="661"/>
        <end position="766"/>
    </location>
</feature>
<feature type="compositionally biased region" description="Gly residues" evidence="1">
    <location>
        <begin position="704"/>
        <end position="714"/>
    </location>
</feature>
<feature type="compositionally biased region" description="Basic and acidic residues" evidence="1">
    <location>
        <begin position="301"/>
        <end position="311"/>
    </location>
</feature>
<organism evidence="2 3">
    <name type="scientific">Petromyzon marinus</name>
    <name type="common">Sea lamprey</name>
    <dbReference type="NCBI Taxonomy" id="7757"/>
    <lineage>
        <taxon>Eukaryota</taxon>
        <taxon>Metazoa</taxon>
        <taxon>Chordata</taxon>
        <taxon>Craniata</taxon>
        <taxon>Vertebrata</taxon>
        <taxon>Cyclostomata</taxon>
        <taxon>Hyperoartia</taxon>
        <taxon>Petromyzontiformes</taxon>
        <taxon>Petromyzontidae</taxon>
        <taxon>Petromyzon</taxon>
    </lineage>
</organism>
<dbReference type="PANTHER" id="PTHR15551">
    <property type="entry name" value="LIM DOMAIN ONLY 7"/>
    <property type="match status" value="1"/>
</dbReference>
<feature type="region of interest" description="Disordered" evidence="1">
    <location>
        <begin position="405"/>
        <end position="553"/>
    </location>
</feature>
<feature type="compositionally biased region" description="Low complexity" evidence="1">
    <location>
        <begin position="282"/>
        <end position="297"/>
    </location>
</feature>
<evidence type="ECO:0000313" key="2">
    <source>
        <dbReference type="Proteomes" id="UP001318040"/>
    </source>
</evidence>
<feature type="compositionally biased region" description="Basic and acidic residues" evidence="1">
    <location>
        <begin position="174"/>
        <end position="193"/>
    </location>
</feature>
<feature type="region of interest" description="Disordered" evidence="1">
    <location>
        <begin position="173"/>
        <end position="311"/>
    </location>
</feature>
<feature type="compositionally biased region" description="Polar residues" evidence="1">
    <location>
        <begin position="51"/>
        <end position="68"/>
    </location>
</feature>
<feature type="compositionally biased region" description="Gly residues" evidence="1">
    <location>
        <begin position="195"/>
        <end position="252"/>
    </location>
</feature>
<accession>A0AAJ7XKM5</accession>
<feature type="region of interest" description="Disordered" evidence="1">
    <location>
        <begin position="790"/>
        <end position="1025"/>
    </location>
</feature>
<feature type="compositionally biased region" description="Low complexity" evidence="1">
    <location>
        <begin position="827"/>
        <end position="840"/>
    </location>
</feature>
<feature type="region of interest" description="Disordered" evidence="1">
    <location>
        <begin position="363"/>
        <end position="382"/>
    </location>
</feature>
<sequence length="1050" mass="107785">MAVRPRNQRASSKHRAAARNLPKSSDRGFSEMEDEEVFQLVSTPVMRPTDSKATSAASTQRVGRGLSATSLSTATAPLDVGGEAAAASLALSHTPSDKPAAQFRSTRLGIQPSLPPSAAAAPVAASSGPSNLRETKEASAAETAVAVVYDEVKLVPVSHVDVPHTAILVTDSQLRSEREAAEASVRQQEERRGRSGGGGSGGGGHGGGGHGGGGGHISDVGGGGSAGGAGGGGGGHGDGGHSGGGAGDGGNGEVRRGFGKEQEARRVKLSTPGGDIVPNGRRPPAAAIAAAPSARTPRSARRQEHETTTMRRSDAVVTLTGSGHTIVTTPGGLTVIPTGRAAAAIVKSSSEENLHRGLRFSLAATPPADSPTVRHPPLRKATSVGAKFSVASAWDRSWSLDFGESPLAGSDKSPPSGTEAAPGGSRLSAGAGGVPSSGADVGEARAANDKSTASDPRVATVESPSPSGVWSSFSDFEADAGNSPSSWAPAGKPEAVAPTAVGARTPRAGKDKRATWPKSDASFAAAVGSIGRQESGKTRAGESQSTVGERQKRRCEFGNVRIVEFGGTEGDANGGRTTTTSVAFAKPGDDDDEEEEEAAVVVTAGTAGEGASPFGVRLRRTSYSLKFNQDRVAEERRVRKRHSTGGEQLSVAVVAKDCTEAARKGGPRVVGNSPTARTPGKSVVPSAGRDGVPLTDKTRAARGVAGGVVGGVAGGVARAGLGTVDRSPKAGALPAREAMTLSSPSPLSPSSPPPPEQEEERGVQPLAALVVAKAKVASPDFSAIAEKAVGGAARRGEGRGARGGPAESVAAAAGGGEHKLDSRTGSAAAVPAPDPAAAAPSTPLHTPAQEPTWITLARRKQRGFAEQRDQQQPQQQQQQNQQQQQRQQQQQNQQQQRQQQQRHQQQQRQNQQLQQQNQQLQRQQNQQQNQQLQRQQQQQQHQQQQQRQRRVGQEPMSAADGGVEWRRAPPAHAFLGSQSRQSGAGAARGGGHRRPAAPSGTERSPAPNVAASASPAALAVVASAASAEPTWLALAKKKAQAWSDRPQVLT</sequence>
<dbReference type="PANTHER" id="PTHR15551:SF3">
    <property type="entry name" value="LIM AND CALPONIN HOMOLOGY DOMAINS-CONTAINING PROTEIN 1"/>
    <property type="match status" value="1"/>
</dbReference>